<dbReference type="PRINTS" id="PR00301">
    <property type="entry name" value="HEATSHOCK70"/>
</dbReference>
<dbReference type="OrthoDB" id="2401965at2759"/>
<dbReference type="GO" id="GO:0140662">
    <property type="term" value="F:ATP-dependent protein folding chaperone"/>
    <property type="evidence" value="ECO:0007669"/>
    <property type="project" value="InterPro"/>
</dbReference>
<evidence type="ECO:0000256" key="3">
    <source>
        <dbReference type="ARBA" id="ARBA00022840"/>
    </source>
</evidence>
<evidence type="ECO:0000259" key="5">
    <source>
        <dbReference type="Pfam" id="PF02263"/>
    </source>
</evidence>
<dbReference type="InterPro" id="IPR013126">
    <property type="entry name" value="Hsp_70_fam"/>
</dbReference>
<comment type="similarity">
    <text evidence="1 4">Belongs to the heat shock protein 70 family.</text>
</comment>
<dbReference type="Pfam" id="PF02263">
    <property type="entry name" value="GBP"/>
    <property type="match status" value="1"/>
</dbReference>
<dbReference type="PROSITE" id="PS00297">
    <property type="entry name" value="HSP70_1"/>
    <property type="match status" value="1"/>
</dbReference>
<dbReference type="InterPro" id="IPR027417">
    <property type="entry name" value="P-loop_NTPase"/>
</dbReference>
<dbReference type="AlphaFoldDB" id="A0A7R9QEM3"/>
<evidence type="ECO:0000256" key="4">
    <source>
        <dbReference type="RuleBase" id="RU003322"/>
    </source>
</evidence>
<keyword evidence="3 4" id="KW-0067">ATP-binding</keyword>
<dbReference type="InterPro" id="IPR043129">
    <property type="entry name" value="ATPase_NBD"/>
</dbReference>
<dbReference type="GO" id="GO:0005524">
    <property type="term" value="F:ATP binding"/>
    <property type="evidence" value="ECO:0007669"/>
    <property type="project" value="UniProtKB-KW"/>
</dbReference>
<feature type="domain" description="Guanylate-binding protein N-terminal" evidence="5">
    <location>
        <begin position="2"/>
        <end position="91"/>
    </location>
</feature>
<dbReference type="PANTHER" id="PTHR19375">
    <property type="entry name" value="HEAT SHOCK PROTEIN 70KDA"/>
    <property type="match status" value="1"/>
</dbReference>
<gene>
    <name evidence="6" type="ORF">ONB1V03_LOCUS3067</name>
</gene>
<dbReference type="EMBL" id="CAJPVJ010000833">
    <property type="protein sequence ID" value="CAG2163493.1"/>
    <property type="molecule type" value="Genomic_DNA"/>
</dbReference>
<dbReference type="InterPro" id="IPR015894">
    <property type="entry name" value="Guanylate-bd_N"/>
</dbReference>
<accession>A0A7R9QEM3</accession>
<dbReference type="GO" id="GO:0003924">
    <property type="term" value="F:GTPase activity"/>
    <property type="evidence" value="ECO:0007669"/>
    <property type="project" value="InterPro"/>
</dbReference>
<dbReference type="Gene3D" id="3.30.420.40">
    <property type="match status" value="1"/>
</dbReference>
<evidence type="ECO:0000313" key="6">
    <source>
        <dbReference type="EMBL" id="CAD7641376.1"/>
    </source>
</evidence>
<reference evidence="6" key="1">
    <citation type="submission" date="2020-11" db="EMBL/GenBank/DDBJ databases">
        <authorList>
            <person name="Tran Van P."/>
        </authorList>
    </citation>
    <scope>NUCLEOTIDE SEQUENCE</scope>
</reference>
<proteinExistence type="inferred from homology"/>
<dbReference type="GO" id="GO:0005525">
    <property type="term" value="F:GTP binding"/>
    <property type="evidence" value="ECO:0007669"/>
    <property type="project" value="InterPro"/>
</dbReference>
<dbReference type="Pfam" id="PF00012">
    <property type="entry name" value="HSP70"/>
    <property type="match status" value="1"/>
</dbReference>
<dbReference type="Proteomes" id="UP000728032">
    <property type="component" value="Unassembled WGS sequence"/>
</dbReference>
<dbReference type="SUPFAM" id="SSF53067">
    <property type="entry name" value="Actin-like ATPase domain"/>
    <property type="match status" value="1"/>
</dbReference>
<keyword evidence="2 4" id="KW-0547">Nucleotide-binding</keyword>
<organism evidence="6">
    <name type="scientific">Oppiella nova</name>
    <dbReference type="NCBI Taxonomy" id="334625"/>
    <lineage>
        <taxon>Eukaryota</taxon>
        <taxon>Metazoa</taxon>
        <taxon>Ecdysozoa</taxon>
        <taxon>Arthropoda</taxon>
        <taxon>Chelicerata</taxon>
        <taxon>Arachnida</taxon>
        <taxon>Acari</taxon>
        <taxon>Acariformes</taxon>
        <taxon>Sarcoptiformes</taxon>
        <taxon>Oribatida</taxon>
        <taxon>Brachypylina</taxon>
        <taxon>Oppioidea</taxon>
        <taxon>Oppiidae</taxon>
        <taxon>Oppiella</taxon>
    </lineage>
</organism>
<sequence length="725" mass="83186">MIRDWTSPNIHQYGMDGGQEFLEDKLAVKRNQSAASKGARKIIHNCFTNINCYLMPEPGPGVREADFAGRLNQLSPQFIEILDEFCAKFLNPDELPVKVLNGQPLKGQQFGQYFESCANMFNNSDALPLASDMLQALNKAFDINLITQIKVDEYLSEMVIILSDKDFYEESELMSESDKLIDTLKSKFDIRKKSTDETAIHELTQMLTESLSASYRQKCDENDVKRKAGMNDTITKFVDEFGDELKCIIKSDDCLAENTLDKIIDTQIEHVVNKFKTFCSHDTDLYDNFKGKLKNQLENQASSFKTDNKRRIQDLKKEYDDNLALLKIEYEQSMSNLFAEPTKYYEHDELDHLSVTYQNDLLSKINVNTDHENIISFQNYIQSFDTYIASKLQDYQDKNQTRRAMADIEATKLIDELGDNYEVELDHLIRLGSCDTVVEFKVRAQQIQTAIVNEHRDKHRYSKGTGIPHLNLRKLNEKFVETLEDCIDVFNRNQVTMESNTQGLMERVIRRYRDKMNSYLDANGFVRGERLQVHHEELCQQVIKHFDTEKGHLTNDKFTRMVMDKLNLVFKSVQEENDKNTPTLPAIGIDLGTTNSCVAYYHPDGRLGKVIVLENRGKFTTPSVVEFGDTQPVVGDSAKNNILNNPRNIIYSVKRLIGRKFSSAEVTGDRKHWPFRVVDMDGDEPGVEVEVNGKSERFYPEDVSAQVLKKMKEIACAPSSVSLSM</sequence>
<evidence type="ECO:0000256" key="2">
    <source>
        <dbReference type="ARBA" id="ARBA00022741"/>
    </source>
</evidence>
<dbReference type="InterPro" id="IPR018181">
    <property type="entry name" value="Heat_shock_70_CS"/>
</dbReference>
<name>A0A7R9QEM3_9ACAR</name>
<dbReference type="Gene3D" id="3.40.50.300">
    <property type="entry name" value="P-loop containing nucleotide triphosphate hydrolases"/>
    <property type="match status" value="1"/>
</dbReference>
<dbReference type="EMBL" id="OC915658">
    <property type="protein sequence ID" value="CAD7641376.1"/>
    <property type="molecule type" value="Genomic_DNA"/>
</dbReference>
<evidence type="ECO:0000313" key="7">
    <source>
        <dbReference type="Proteomes" id="UP000728032"/>
    </source>
</evidence>
<keyword evidence="7" id="KW-1185">Reference proteome</keyword>
<evidence type="ECO:0000256" key="1">
    <source>
        <dbReference type="ARBA" id="ARBA00007381"/>
    </source>
</evidence>
<protein>
    <recommendedName>
        <fullName evidence="5">Guanylate-binding protein N-terminal domain-containing protein</fullName>
    </recommendedName>
</protein>